<comment type="caution">
    <text evidence="2">The sequence shown here is derived from an EMBL/GenBank/DDBJ whole genome shotgun (WGS) entry which is preliminary data.</text>
</comment>
<evidence type="ECO:0000313" key="3">
    <source>
        <dbReference type="Proteomes" id="UP000708208"/>
    </source>
</evidence>
<dbReference type="AlphaFoldDB" id="A0A8J2KQK2"/>
<feature type="region of interest" description="Disordered" evidence="1">
    <location>
        <begin position="1"/>
        <end position="57"/>
    </location>
</feature>
<proteinExistence type="predicted"/>
<keyword evidence="3" id="KW-1185">Reference proteome</keyword>
<gene>
    <name evidence="2" type="ORF">AFUS01_LOCUS18899</name>
</gene>
<feature type="compositionally biased region" description="Basic and acidic residues" evidence="1">
    <location>
        <begin position="10"/>
        <end position="19"/>
    </location>
</feature>
<dbReference type="Proteomes" id="UP000708208">
    <property type="component" value="Unassembled WGS sequence"/>
</dbReference>
<protein>
    <submittedName>
        <fullName evidence="2">Uncharacterized protein</fullName>
    </submittedName>
</protein>
<feature type="compositionally biased region" description="Acidic residues" evidence="1">
    <location>
        <begin position="351"/>
        <end position="375"/>
    </location>
</feature>
<evidence type="ECO:0000313" key="2">
    <source>
        <dbReference type="EMBL" id="CAG7730240.1"/>
    </source>
</evidence>
<evidence type="ECO:0000256" key="1">
    <source>
        <dbReference type="SAM" id="MobiDB-lite"/>
    </source>
</evidence>
<organism evidence="2 3">
    <name type="scientific">Allacma fusca</name>
    <dbReference type="NCBI Taxonomy" id="39272"/>
    <lineage>
        <taxon>Eukaryota</taxon>
        <taxon>Metazoa</taxon>
        <taxon>Ecdysozoa</taxon>
        <taxon>Arthropoda</taxon>
        <taxon>Hexapoda</taxon>
        <taxon>Collembola</taxon>
        <taxon>Symphypleona</taxon>
        <taxon>Sminthuridae</taxon>
        <taxon>Allacma</taxon>
    </lineage>
</organism>
<feature type="region of interest" description="Disordered" evidence="1">
    <location>
        <begin position="281"/>
        <end position="324"/>
    </location>
</feature>
<feature type="region of interest" description="Disordered" evidence="1">
    <location>
        <begin position="348"/>
        <end position="396"/>
    </location>
</feature>
<dbReference type="EMBL" id="CAJVCH010191179">
    <property type="protein sequence ID" value="CAG7730240.1"/>
    <property type="molecule type" value="Genomic_DNA"/>
</dbReference>
<feature type="compositionally biased region" description="Acidic residues" evidence="1">
    <location>
        <begin position="20"/>
        <end position="29"/>
    </location>
</feature>
<accession>A0A8J2KQK2</accession>
<feature type="non-terminal residue" evidence="2">
    <location>
        <position position="1"/>
    </location>
</feature>
<dbReference type="OrthoDB" id="10622673at2759"/>
<sequence length="396" mass="45534">SDPGGSSGGHDSRSRRNDDDSSDDDDDDGGGNINPFNESGVFARRNKSKTKDTGVKPRQRTLRYDLEFLEGKMNLKAKHLREADIYYDNTNKYEVMSFIEKFEHFMREQRASEFQYRNLFAQIIQSDEAKAYKEHVNPKLPYLKYRDGFVQKVWDGVEQNNARSHFLKMQFNQKSSKKIAGILLKWFNVLADSDITDAMLLDTVYLKVPKDLRFEFTECKEDRIRFKKKLQVMRRHEEYVNANAEVNDQTIPPYTKFWVPPYMSTPNRNTDRRAIKNLFNKLGNKGKSAPKANDAIPSTSGTNAGAGASKDPKQPPKKPSFRFPTKYLNSLGITAEDLEKCTYIYQSLMDNQEEEEENHQELDTDSSSDGEDSEVEVVKPKNLRRSPASQAGDEEL</sequence>
<reference evidence="2" key="1">
    <citation type="submission" date="2021-06" db="EMBL/GenBank/DDBJ databases">
        <authorList>
            <person name="Hodson N. C."/>
            <person name="Mongue J. A."/>
            <person name="Jaron S. K."/>
        </authorList>
    </citation>
    <scope>NUCLEOTIDE SEQUENCE</scope>
</reference>
<name>A0A8J2KQK2_9HEXA</name>